<dbReference type="FunFam" id="3.30.160.60:FF:000710">
    <property type="entry name" value="Zinc finger protein 768"/>
    <property type="match status" value="1"/>
</dbReference>
<dbReference type="InterPro" id="IPR013087">
    <property type="entry name" value="Znf_C2H2_type"/>
</dbReference>
<reference evidence="11 12" key="1">
    <citation type="journal article" date="2021" name="Cell">
        <title>Tracing the genetic footprints of vertebrate landing in non-teleost ray-finned fishes.</title>
        <authorList>
            <person name="Bi X."/>
            <person name="Wang K."/>
            <person name="Yang L."/>
            <person name="Pan H."/>
            <person name="Jiang H."/>
            <person name="Wei Q."/>
            <person name="Fang M."/>
            <person name="Yu H."/>
            <person name="Zhu C."/>
            <person name="Cai Y."/>
            <person name="He Y."/>
            <person name="Gan X."/>
            <person name="Zeng H."/>
            <person name="Yu D."/>
            <person name="Zhu Y."/>
            <person name="Jiang H."/>
            <person name="Qiu Q."/>
            <person name="Yang H."/>
            <person name="Zhang Y.E."/>
            <person name="Wang W."/>
            <person name="Zhu M."/>
            <person name="He S."/>
            <person name="Zhang G."/>
        </authorList>
    </citation>
    <scope>NUCLEOTIDE SEQUENCE [LARGE SCALE GENOMIC DNA]</scope>
    <source>
        <strain evidence="11">Bchr_013</strain>
    </source>
</reference>
<dbReference type="Proteomes" id="UP000886611">
    <property type="component" value="Unassembled WGS sequence"/>
</dbReference>
<dbReference type="AlphaFoldDB" id="A0A8X7X9S4"/>
<feature type="domain" description="C2H2-type" evidence="10">
    <location>
        <begin position="327"/>
        <end position="354"/>
    </location>
</feature>
<feature type="domain" description="C2H2-type" evidence="10">
    <location>
        <begin position="191"/>
        <end position="218"/>
    </location>
</feature>
<feature type="domain" description="C2H2-type" evidence="10">
    <location>
        <begin position="383"/>
        <end position="410"/>
    </location>
</feature>
<dbReference type="FunFam" id="3.30.160.60:FF:000624">
    <property type="entry name" value="zinc finger protein 697"/>
    <property type="match status" value="1"/>
</dbReference>
<feature type="compositionally biased region" description="Low complexity" evidence="9">
    <location>
        <begin position="248"/>
        <end position="262"/>
    </location>
</feature>
<comment type="subcellular location">
    <subcellularLocation>
        <location evidence="1">Nucleus</location>
    </subcellularLocation>
</comment>
<dbReference type="PANTHER" id="PTHR24381:SF390">
    <property type="entry name" value="ZINC FINGER PROTEIN 37 HOMOLOG"/>
    <property type="match status" value="1"/>
</dbReference>
<dbReference type="FunFam" id="3.30.160.60:FF:002343">
    <property type="entry name" value="Zinc finger protein 33A"/>
    <property type="match status" value="1"/>
</dbReference>
<gene>
    <name evidence="11" type="primary">Zo71</name>
    <name evidence="11" type="ORF">GTO96_0002366</name>
</gene>
<keyword evidence="2" id="KW-0479">Metal-binding</keyword>
<dbReference type="SMART" id="SM00355">
    <property type="entry name" value="ZnF_C2H2"/>
    <property type="match status" value="6"/>
</dbReference>
<dbReference type="GO" id="GO:0000981">
    <property type="term" value="F:DNA-binding transcription factor activity, RNA polymerase II-specific"/>
    <property type="evidence" value="ECO:0007669"/>
    <property type="project" value="TreeGrafter"/>
</dbReference>
<feature type="compositionally biased region" description="Basic and acidic residues" evidence="9">
    <location>
        <begin position="1"/>
        <end position="15"/>
    </location>
</feature>
<accession>A0A8X7X9S4</accession>
<dbReference type="Pfam" id="PF00096">
    <property type="entry name" value="zf-C2H2"/>
    <property type="match status" value="1"/>
</dbReference>
<feature type="domain" description="C2H2-type" evidence="10">
    <location>
        <begin position="163"/>
        <end position="190"/>
    </location>
</feature>
<evidence type="ECO:0000256" key="1">
    <source>
        <dbReference type="ARBA" id="ARBA00004123"/>
    </source>
</evidence>
<evidence type="ECO:0000256" key="2">
    <source>
        <dbReference type="ARBA" id="ARBA00022723"/>
    </source>
</evidence>
<dbReference type="PANTHER" id="PTHR24381">
    <property type="entry name" value="ZINC FINGER PROTEIN"/>
    <property type="match status" value="1"/>
</dbReference>
<evidence type="ECO:0000256" key="3">
    <source>
        <dbReference type="ARBA" id="ARBA00022737"/>
    </source>
</evidence>
<protein>
    <submittedName>
        <fullName evidence="11">ZO71 protein</fullName>
    </submittedName>
</protein>
<dbReference type="SUPFAM" id="SSF57667">
    <property type="entry name" value="beta-beta-alpha zinc fingers"/>
    <property type="match status" value="4"/>
</dbReference>
<evidence type="ECO:0000256" key="4">
    <source>
        <dbReference type="ARBA" id="ARBA00022771"/>
    </source>
</evidence>
<dbReference type="EMBL" id="JAATIS010003638">
    <property type="protein sequence ID" value="KAG2463898.1"/>
    <property type="molecule type" value="Genomic_DNA"/>
</dbReference>
<dbReference type="GO" id="GO:0000977">
    <property type="term" value="F:RNA polymerase II transcription regulatory region sequence-specific DNA binding"/>
    <property type="evidence" value="ECO:0007669"/>
    <property type="project" value="TreeGrafter"/>
</dbReference>
<comment type="caution">
    <text evidence="11">The sequence shown here is derived from an EMBL/GenBank/DDBJ whole genome shotgun (WGS) entry which is preliminary data.</text>
</comment>
<feature type="region of interest" description="Disordered" evidence="9">
    <location>
        <begin position="1"/>
        <end position="73"/>
    </location>
</feature>
<evidence type="ECO:0000256" key="9">
    <source>
        <dbReference type="SAM" id="MobiDB-lite"/>
    </source>
</evidence>
<keyword evidence="5" id="KW-0862">Zinc</keyword>
<dbReference type="Pfam" id="PF13894">
    <property type="entry name" value="zf-C2H2_4"/>
    <property type="match status" value="1"/>
</dbReference>
<feature type="non-terminal residue" evidence="11">
    <location>
        <position position="410"/>
    </location>
</feature>
<keyword evidence="6" id="KW-0238">DNA-binding</keyword>
<dbReference type="InterPro" id="IPR036236">
    <property type="entry name" value="Znf_C2H2_sf"/>
</dbReference>
<dbReference type="PROSITE" id="PS00028">
    <property type="entry name" value="ZINC_FINGER_C2H2_1"/>
    <property type="match status" value="6"/>
</dbReference>
<feature type="domain" description="C2H2-type" evidence="10">
    <location>
        <begin position="219"/>
        <end position="246"/>
    </location>
</feature>
<proteinExistence type="predicted"/>
<keyword evidence="4 8" id="KW-0863">Zinc-finger</keyword>
<evidence type="ECO:0000256" key="8">
    <source>
        <dbReference type="PROSITE-ProRule" id="PRU00042"/>
    </source>
</evidence>
<feature type="non-terminal residue" evidence="11">
    <location>
        <position position="1"/>
    </location>
</feature>
<dbReference type="GO" id="GO:0005634">
    <property type="term" value="C:nucleus"/>
    <property type="evidence" value="ECO:0007669"/>
    <property type="project" value="UniProtKB-SubCell"/>
</dbReference>
<sequence length="410" mass="46921">MLRGEGAVKDSDKTKSQGSNSHLTAEIPEKIQRVTHNGTPDVSLERPEQHARGIYRGAKADDSLPSESGTKSELVTVYLDKEYKRVEDKAPKPHFLLEMQALSESPSTVAPFMENMLGTCSEKKFQPKDELLEKSKLENTNLQEPLSKGNRSKQRSDSEERKFECQECRKRFKTSEILKRHKLSHTGEKPFHCDKCNGRFTRLSHLKKHQTAHINGKMLSCFQCGKWLKTPETLRKHQKIHMEEKSSVKPQPESEVPSVSESTPKNPDPQEWPTSGVSSEVADAEISSPPEEKPVLPVEKPHERMDCEETGMLKQGRKKSHKVERQFLCSHCGKHFRYLYALKRHDLVHTGKKPFPCPECGRGFRCNSDLKRHQKTHIGQKPYTCPNCSKTFLKMSHLQEHLLTHKSETE</sequence>
<keyword evidence="7" id="KW-0539">Nucleus</keyword>
<evidence type="ECO:0000256" key="5">
    <source>
        <dbReference type="ARBA" id="ARBA00022833"/>
    </source>
</evidence>
<feature type="region of interest" description="Disordered" evidence="9">
    <location>
        <begin position="240"/>
        <end position="296"/>
    </location>
</feature>
<evidence type="ECO:0000259" key="10">
    <source>
        <dbReference type="PROSITE" id="PS50157"/>
    </source>
</evidence>
<evidence type="ECO:0000313" key="11">
    <source>
        <dbReference type="EMBL" id="KAG2463898.1"/>
    </source>
</evidence>
<evidence type="ECO:0000256" key="7">
    <source>
        <dbReference type="ARBA" id="ARBA00023242"/>
    </source>
</evidence>
<dbReference type="PROSITE" id="PS50157">
    <property type="entry name" value="ZINC_FINGER_C2H2_2"/>
    <property type="match status" value="6"/>
</dbReference>
<feature type="region of interest" description="Disordered" evidence="9">
    <location>
        <begin position="136"/>
        <end position="160"/>
    </location>
</feature>
<name>A0A8X7X9S4_POLSE</name>
<dbReference type="GO" id="GO:0008270">
    <property type="term" value="F:zinc ion binding"/>
    <property type="evidence" value="ECO:0007669"/>
    <property type="project" value="UniProtKB-KW"/>
</dbReference>
<feature type="domain" description="C2H2-type" evidence="10">
    <location>
        <begin position="355"/>
        <end position="382"/>
    </location>
</feature>
<dbReference type="FunFam" id="3.30.160.60:FF:000100">
    <property type="entry name" value="Zinc finger 45-like"/>
    <property type="match status" value="1"/>
</dbReference>
<evidence type="ECO:0000256" key="6">
    <source>
        <dbReference type="ARBA" id="ARBA00023125"/>
    </source>
</evidence>
<organism evidence="11 12">
    <name type="scientific">Polypterus senegalus</name>
    <name type="common">Senegal bichir</name>
    <dbReference type="NCBI Taxonomy" id="55291"/>
    <lineage>
        <taxon>Eukaryota</taxon>
        <taxon>Metazoa</taxon>
        <taxon>Chordata</taxon>
        <taxon>Craniata</taxon>
        <taxon>Vertebrata</taxon>
        <taxon>Euteleostomi</taxon>
        <taxon>Actinopterygii</taxon>
        <taxon>Polypteriformes</taxon>
        <taxon>Polypteridae</taxon>
        <taxon>Polypterus</taxon>
    </lineage>
</organism>
<keyword evidence="3" id="KW-0677">Repeat</keyword>
<keyword evidence="12" id="KW-1185">Reference proteome</keyword>
<dbReference type="Gene3D" id="3.30.160.60">
    <property type="entry name" value="Classic Zinc Finger"/>
    <property type="match status" value="6"/>
</dbReference>
<evidence type="ECO:0000313" key="12">
    <source>
        <dbReference type="Proteomes" id="UP000886611"/>
    </source>
</evidence>